<protein>
    <submittedName>
        <fullName evidence="2">Uncharacterized protein</fullName>
    </submittedName>
</protein>
<comment type="caution">
    <text evidence="2">The sequence shown here is derived from an EMBL/GenBank/DDBJ whole genome shotgun (WGS) entry which is preliminary data.</text>
</comment>
<keyword evidence="1" id="KW-0812">Transmembrane</keyword>
<keyword evidence="1" id="KW-1133">Transmembrane helix</keyword>
<keyword evidence="3" id="KW-1185">Reference proteome</keyword>
<proteinExistence type="predicted"/>
<reference evidence="2 3" key="1">
    <citation type="submission" date="2019-11" db="EMBL/GenBank/DDBJ databases">
        <title>Acidiferrimicrobium australis gen. nov., sp. nov., an acidophilic and obligately heterotrophic, member of the Actinobacteria that catalyses dissimilatory oxido- reduction of iron isolated from metal-rich acidic water in Chile.</title>
        <authorList>
            <person name="Gonzalez D."/>
            <person name="Huber K."/>
            <person name="Hedrich S."/>
            <person name="Rojas-Villalobos C."/>
            <person name="Quatrini R."/>
            <person name="Dinamarca M.A."/>
            <person name="Schwarz A."/>
            <person name="Canales C."/>
            <person name="Nancucheo I."/>
        </authorList>
    </citation>
    <scope>NUCLEOTIDE SEQUENCE [LARGE SCALE GENOMIC DNA]</scope>
    <source>
        <strain evidence="2 3">USS-CCA1</strain>
    </source>
</reference>
<sequence>MVELLAHVSSGQLAGHFTEGADMTFGIPIGTLAVAVLLAFFQRKPLPDRRRQPMFPLSGIPQRSYDLAIVNALHKRRRDELVADRDARTAGAERPVGE</sequence>
<dbReference type="EMBL" id="WJHE01000917">
    <property type="protein sequence ID" value="MST34254.1"/>
    <property type="molecule type" value="Genomic_DNA"/>
</dbReference>
<organism evidence="2 3">
    <name type="scientific">Acidiferrimicrobium australe</name>
    <dbReference type="NCBI Taxonomy" id="2664430"/>
    <lineage>
        <taxon>Bacteria</taxon>
        <taxon>Bacillati</taxon>
        <taxon>Actinomycetota</taxon>
        <taxon>Acidimicrobiia</taxon>
        <taxon>Acidimicrobiales</taxon>
        <taxon>Acidimicrobiaceae</taxon>
        <taxon>Acidiferrimicrobium</taxon>
    </lineage>
</organism>
<evidence type="ECO:0000256" key="1">
    <source>
        <dbReference type="SAM" id="Phobius"/>
    </source>
</evidence>
<evidence type="ECO:0000313" key="3">
    <source>
        <dbReference type="Proteomes" id="UP000437736"/>
    </source>
</evidence>
<keyword evidence="1" id="KW-0472">Membrane</keyword>
<gene>
    <name evidence="2" type="ORF">GHK86_16190</name>
</gene>
<feature type="transmembrane region" description="Helical" evidence="1">
    <location>
        <begin position="23"/>
        <end position="41"/>
    </location>
</feature>
<evidence type="ECO:0000313" key="2">
    <source>
        <dbReference type="EMBL" id="MST34254.1"/>
    </source>
</evidence>
<name>A0ABW9QXS5_9ACTN</name>
<dbReference type="Proteomes" id="UP000437736">
    <property type="component" value="Unassembled WGS sequence"/>
</dbReference>
<accession>A0ABW9QXS5</accession>